<dbReference type="EMBL" id="RJJC01000001">
    <property type="protein sequence ID" value="RNJ27062.1"/>
    <property type="molecule type" value="Genomic_DNA"/>
</dbReference>
<comment type="caution">
    <text evidence="2">The sequence shown here is derived from an EMBL/GenBank/DDBJ whole genome shotgun (WGS) entry which is preliminary data.</text>
</comment>
<reference evidence="2 3" key="1">
    <citation type="submission" date="2018-11" db="EMBL/GenBank/DDBJ databases">
        <title>Genome sequences of Natronomonas sp. CBA1133.</title>
        <authorList>
            <person name="Roh S.W."/>
            <person name="Cha I.-T."/>
        </authorList>
    </citation>
    <scope>NUCLEOTIDE SEQUENCE [LARGE SCALE GENOMIC DNA]</scope>
    <source>
        <strain evidence="2 3">CBA1133</strain>
    </source>
</reference>
<gene>
    <name evidence="2" type="ORF">Nmn1133_10485</name>
</gene>
<protein>
    <recommendedName>
        <fullName evidence="4">Sulfatase</fullName>
    </recommendedName>
</protein>
<keyword evidence="3" id="KW-1185">Reference proteome</keyword>
<dbReference type="InterPro" id="IPR017850">
    <property type="entry name" value="Alkaline_phosphatase_core_sf"/>
</dbReference>
<name>A0AAJ4RA98_9EURY</name>
<feature type="region of interest" description="Disordered" evidence="1">
    <location>
        <begin position="304"/>
        <end position="327"/>
    </location>
</feature>
<evidence type="ECO:0000313" key="2">
    <source>
        <dbReference type="EMBL" id="RNJ27062.1"/>
    </source>
</evidence>
<dbReference type="AlphaFoldDB" id="A0AAJ4RA98"/>
<dbReference type="Gene3D" id="3.40.720.10">
    <property type="entry name" value="Alkaline Phosphatase, subunit A"/>
    <property type="match status" value="1"/>
</dbReference>
<proteinExistence type="predicted"/>
<evidence type="ECO:0000256" key="1">
    <source>
        <dbReference type="SAM" id="MobiDB-lite"/>
    </source>
</evidence>
<accession>A0AAJ4RA98</accession>
<evidence type="ECO:0000313" key="3">
    <source>
        <dbReference type="Proteomes" id="UP000270581"/>
    </source>
</evidence>
<dbReference type="RefSeq" id="WP_123124355.1">
    <property type="nucleotide sequence ID" value="NZ_RJJC01000001.1"/>
</dbReference>
<dbReference type="SUPFAM" id="SSF53649">
    <property type="entry name" value="Alkaline phosphatase-like"/>
    <property type="match status" value="1"/>
</dbReference>
<dbReference type="Proteomes" id="UP000270581">
    <property type="component" value="Unassembled WGS sequence"/>
</dbReference>
<organism evidence="2 3">
    <name type="scientific">Halosegnis longus</name>
    <dbReference type="NCBI Taxonomy" id="2216012"/>
    <lineage>
        <taxon>Archaea</taxon>
        <taxon>Methanobacteriati</taxon>
        <taxon>Methanobacteriota</taxon>
        <taxon>Stenosarchaea group</taxon>
        <taxon>Halobacteria</taxon>
        <taxon>Halobacteriales</taxon>
        <taxon>Natronomonadaceae</taxon>
        <taxon>Halosegnis</taxon>
    </lineage>
</organism>
<evidence type="ECO:0008006" key="4">
    <source>
        <dbReference type="Google" id="ProtNLM"/>
    </source>
</evidence>
<sequence>MSDDADPLHRIIARKVRANGLNPRWWVTNAYPWLRRRLRDAAFRGLMDLRRRDAFDHYEAEWDNLVILDACRYDLFASTHDLPGELEQRRSKGSATSEWLRRHFAHRDAHDTVYVTANPMYRATEWVGADLSGTFHDVIDITEGAFVEDGTTMPYTVAAAAAWAADEYPNKRLLVHFMQPHHPFVSAFARERGLLDPEMRLRQFATEGETHRDAGPWQTWSRQVDEGDLPVETLWRAYRDNLKLALPAVHDLLDALDGRTVVTSDHGNMLGERATPFAETVWGHPQEYQTPELVGVPWLVTNPDAPRRATTADPPIDRTARDAADDELSDRLSALGYA</sequence>